<evidence type="ECO:0000256" key="4">
    <source>
        <dbReference type="RuleBase" id="RU003690"/>
    </source>
</evidence>
<dbReference type="PANTHER" id="PTHR10353">
    <property type="entry name" value="GLYCOSYL HYDROLASE"/>
    <property type="match status" value="1"/>
</dbReference>
<reference evidence="7" key="1">
    <citation type="submission" date="2016-06" db="EMBL/GenBank/DDBJ databases">
        <title>Four novel species of enterococci isolated from chicken manure.</title>
        <authorList>
            <person name="Van Tyne D."/>
        </authorList>
    </citation>
    <scope>NUCLEOTIDE SEQUENCE [LARGE SCALE GENOMIC DNA]</scope>
    <source>
        <strain evidence="7">JM9A</strain>
    </source>
</reference>
<evidence type="ECO:0000256" key="2">
    <source>
        <dbReference type="ARBA" id="ARBA00023295"/>
    </source>
</evidence>
<dbReference type="Pfam" id="PF00232">
    <property type="entry name" value="Glyco_hydro_1"/>
    <property type="match status" value="1"/>
</dbReference>
<dbReference type="PROSITE" id="PS00653">
    <property type="entry name" value="GLYCOSYL_HYDROL_F1_2"/>
    <property type="match status" value="1"/>
</dbReference>
<dbReference type="PANTHER" id="PTHR10353:SF136">
    <property type="entry name" value="ARYL-PHOSPHO-BETA-D-GLUCOSIDASE BGLC"/>
    <property type="match status" value="1"/>
</dbReference>
<protein>
    <submittedName>
        <fullName evidence="6">6-phospho-beta-glucosidase</fullName>
    </submittedName>
</protein>
<proteinExistence type="inferred from homology"/>
<evidence type="ECO:0000256" key="3">
    <source>
        <dbReference type="PROSITE-ProRule" id="PRU10055"/>
    </source>
</evidence>
<dbReference type="InterPro" id="IPR017853">
    <property type="entry name" value="GH"/>
</dbReference>
<keyword evidence="7" id="KW-1185">Reference proteome</keyword>
<dbReference type="PRINTS" id="PR00131">
    <property type="entry name" value="GLHYDRLASE1"/>
</dbReference>
<evidence type="ECO:0000256" key="5">
    <source>
        <dbReference type="RuleBase" id="RU004468"/>
    </source>
</evidence>
<dbReference type="InterPro" id="IPR001360">
    <property type="entry name" value="Glyco_hydro_1"/>
</dbReference>
<evidence type="ECO:0000313" key="6">
    <source>
        <dbReference type="EMBL" id="MEO1782994.1"/>
    </source>
</evidence>
<dbReference type="RefSeq" id="WP_161870339.1">
    <property type="nucleotide sequence ID" value="NZ_MAEI02000001.1"/>
</dbReference>
<organism evidence="6 7">
    <name type="scientific">Enterococcus diestrammenae</name>
    <dbReference type="NCBI Taxonomy" id="1155073"/>
    <lineage>
        <taxon>Bacteria</taxon>
        <taxon>Bacillati</taxon>
        <taxon>Bacillota</taxon>
        <taxon>Bacilli</taxon>
        <taxon>Lactobacillales</taxon>
        <taxon>Enterococcaceae</taxon>
        <taxon>Enterococcus</taxon>
    </lineage>
</organism>
<evidence type="ECO:0000313" key="7">
    <source>
        <dbReference type="Proteomes" id="UP001429357"/>
    </source>
</evidence>
<keyword evidence="5" id="KW-0378">Hydrolase</keyword>
<dbReference type="InterPro" id="IPR033132">
    <property type="entry name" value="GH_1_N_CS"/>
</dbReference>
<keyword evidence="2 5" id="KW-0326">Glycosidase</keyword>
<reference evidence="6 7" key="2">
    <citation type="submission" date="2024-02" db="EMBL/GenBank/DDBJ databases">
        <title>The Genome Sequence of Enterococcus diestrammenae JM9A.</title>
        <authorList>
            <person name="Earl A."/>
            <person name="Manson A."/>
            <person name="Gilmore M."/>
            <person name="Sanders J."/>
            <person name="Shea T."/>
            <person name="Howe W."/>
            <person name="Livny J."/>
            <person name="Cuomo C."/>
            <person name="Neafsey D."/>
            <person name="Birren B."/>
        </authorList>
    </citation>
    <scope>NUCLEOTIDE SEQUENCE [LARGE SCALE GENOMIC DNA]</scope>
    <source>
        <strain evidence="6 7">JM9A</strain>
    </source>
</reference>
<accession>A0ABV0F4J8</accession>
<comment type="caution">
    <text evidence="6">The sequence shown here is derived from an EMBL/GenBank/DDBJ whole genome shotgun (WGS) entry which is preliminary data.</text>
</comment>
<dbReference type="InterPro" id="IPR018120">
    <property type="entry name" value="Glyco_hydro_1_AS"/>
</dbReference>
<evidence type="ECO:0000256" key="1">
    <source>
        <dbReference type="ARBA" id="ARBA00010838"/>
    </source>
</evidence>
<dbReference type="Proteomes" id="UP001429357">
    <property type="component" value="Unassembled WGS sequence"/>
</dbReference>
<dbReference type="EMBL" id="MAEI02000001">
    <property type="protein sequence ID" value="MEO1782994.1"/>
    <property type="molecule type" value="Genomic_DNA"/>
</dbReference>
<dbReference type="SUPFAM" id="SSF51445">
    <property type="entry name" value="(Trans)glycosidases"/>
    <property type="match status" value="1"/>
</dbReference>
<gene>
    <name evidence="6" type="ORF">BAU18_002612</name>
</gene>
<feature type="active site" description="Nucleophile" evidence="3">
    <location>
        <position position="380"/>
    </location>
</feature>
<dbReference type="Gene3D" id="3.20.20.80">
    <property type="entry name" value="Glycosidases"/>
    <property type="match status" value="1"/>
</dbReference>
<sequence length="484" mass="55340">MNTENAIQFPEGFLWGAASAAYQVEGASAEGGKAPSIWDNFSQLPGKTKNGTDGKVAVDHYHRFREDIQLMAKMNLKTYRFSLAWSRVLPNGEVNQEGLDFYGALIDELIANGIEPVVTLYHWDLPQALQDEYGGWESRETIQAFLKYAEVVFKEFGDRVRYWVTFNEQNVFTSLGYRWASHPPNVSDMKRMYQANHLVNLANAEVISLCHRLLPDALIGPSFGYGEVVPETCHPQDVVAAMDANLFNNDWWLEVYCRGTYPQRIMNVLKQLDLDFEVTAADTATLKAAKPDFLGINYYHGGTVRRPSATVMNEKNLEMTDPYLMAADGQKETPEHLLFQSVSNPYLAKTDWGWEIDPVGLQIALRNVYEKYQLPIFITENGLGAFDTLTSTDEIDDDYRITFYREHLLELANAIACGVPVIGYCAWSFTDLLSWLNGYEKRYGFVYVDRTDEDVRELKRIPKKSYFWYRDLIAKNGQQLTEEK</sequence>
<dbReference type="PROSITE" id="PS00572">
    <property type="entry name" value="GLYCOSYL_HYDROL_F1_1"/>
    <property type="match status" value="1"/>
</dbReference>
<name>A0ABV0F4J8_9ENTE</name>
<comment type="similarity">
    <text evidence="1 4">Belongs to the glycosyl hydrolase 1 family.</text>
</comment>